<dbReference type="SUPFAM" id="SSF52047">
    <property type="entry name" value="RNI-like"/>
    <property type="match status" value="1"/>
</dbReference>
<feature type="domain" description="Secretion system C-terminal sorting" evidence="5">
    <location>
        <begin position="1838"/>
        <end position="1911"/>
    </location>
</feature>
<sequence length="1914" mass="209695">MNKQHLISLITILFALSFVNAQKTAIPDANFENYLETHSANGALVPLGDETSMGDGIENNKLVLTDRIKDVVTLSVSNLNIANLKGIEGFESLSSLICNNNKLTTLNVSSNLNLKSLLCSLNLLSDLDIRSNDVLEILDCSGNQLTDLILQENDIATNPLLERLTCSNNQLKDLDVSKNQDLRAVTVTENQLSGLFDVSNNTKLESLFCASNQISALDLNSNTALKNIDVSNNLLTVLDLSSINTLLCPDPQSDPPVACQGDASINVSRNKLEDLNIANGFNSLITAFNSEDNPSLVCIQIDAGFEPVTIGDSAWIKDDWAYYGQGACSDIYTYVPDDEFEKALIGLTYDSGALDNFVLTATIKAITDLDVSGKMISDLTGIEDFSALINLNCSNNDLKSIDLTSNMELISVDCSSNILPSLDLSDNVKLKSLICSSQTPYVDDDEASNNYTFNRLKVSANTALITLNCSNNDLAELDISNNLFLETLDCSFNKIEALNMSNNNVLGSFLCHNNSLLTLNLNNGNNVGLNPFDADSNPSLTCIEVDNLPVPVNGWNKDANSNYSLDCGTYVPDDNFEAYLETHDVNGNMVDITDGTNMGDGVMNNFVPTNKIVTVIGLDISMKNIKELTGIQDFRDLTNLNCSTNALTRLDLSNNINLTTIDCSSNQIEALDFSSNTALISLLCDDNNLFTLSIQNGSNTNLMVFDAFKNNNLYCIQVDDDASIGADWEKDEIADYSQDCELGRFTTILDDNFEQALIDLGLDFGGLDDRVLTSNIEHLLILDISDKNIADLSGIQGFSSLKELDCSGNNLNELDVSSMINLEFLNCNSNNLSTDLNGLFNITGTDNLIKLLCASNSISNLDITPNKKLETLDCADNNLNGLDISLNDKLKILNCSNNNLTGLNISNNIILKELNCNSNQISNLTSYNTNNTTLKIMSCNNNALSDLEVDTCLGLTTLNCRSNSLEGLDLGFNTALEILDISNNAIRDIDLVNNDKLILLLGSQNQLTKLDLNTNILLEQLNFDNNQITELLVDSTLLIKYLSCNNNQLEDLDLIGNNNLIEISLSSNKLTTITLPNDISLLKTFNCNNNQLIGDIDLSTMGTAVCPEENPKNPQDFCPDTISINLSSNQLDFVNIQNGINTEISNFNTSNNPKLSCIQVDDVSSIGVSWLKDVVAEYSLDCRFGETYVPDNNFEQALIGLMLDSGPIDNYVETAVIEVLTDLDISGKAISDLTGIEDFAALQNLNCSNNTLNSVDISNNINLIEFNVSNNTFSELDFSNNSALTTIDCSSNNLSNLDLVANKNLTNLNIANNMFSEFTPSLIPSLEVFICDSNQLLELDIQSNMALTSLSCQSNLLEKLNLKNGQNSNLTNFNSQNNTSLTCIETDTGSVPVGVTWLKDVTAEYVIDCYYGQTYVPDDNFEQALITLGYDNLIDDYVVTANIENISFLDISNKEILDLTGIEAFISLKNLNFESNMLSNIDLSGNVLLENINASNNILDTIDLSFAKNLAVINISNNNLSLLDLDSNLNITDLNVSINNLTAINVDPLTNLEKLDCSLNQLDNLSVTLNSNLKELDCQFNLFIQDKLNIQNGVNQNLEKFNAKNNPDLICILVDDPFKVISNEDGNYSNWLKDTSANYQTICDDADNDGVPNADDTCPGTPFGQTVNLFGCPFLSLPNNNFTILITGETCLNNNNGKINITTVAYFNYTATLTGDDFNKSYNFTNDIDILNLLAGTYQMCITVEEWPDYKSCYNIVISQPEPLMVSTGKSDDGKKVSIEMFGSTSYNIDFNGLAFTTSDSNITLNLQQGINTIKVGTDADCQGIHQEKILLSDKMFVYPNPFQDKINMYIGVNDTEKVIVNMYSYLGQLVYSKIVSDQKTNALSIDTSKLALGMYTISVQTNASLSTFKIVKK</sequence>
<proteinExistence type="predicted"/>
<evidence type="ECO:0000259" key="5">
    <source>
        <dbReference type="Pfam" id="PF18962"/>
    </source>
</evidence>
<evidence type="ECO:0000256" key="4">
    <source>
        <dbReference type="SAM" id="SignalP"/>
    </source>
</evidence>
<name>A0ABP9ETJ4_9FLAO</name>
<comment type="caution">
    <text evidence="6">The sequence shown here is derived from an EMBL/GenBank/DDBJ whole genome shotgun (WGS) entry which is preliminary data.</text>
</comment>
<dbReference type="NCBIfam" id="TIGR04183">
    <property type="entry name" value="Por_Secre_tail"/>
    <property type="match status" value="1"/>
</dbReference>
<feature type="signal peptide" evidence="4">
    <location>
        <begin position="1"/>
        <end position="21"/>
    </location>
</feature>
<dbReference type="PANTHER" id="PTHR47566:SF1">
    <property type="entry name" value="PROTEIN NUD1"/>
    <property type="match status" value="1"/>
</dbReference>
<dbReference type="EMBL" id="BAABJH010000001">
    <property type="protein sequence ID" value="GAA4885187.1"/>
    <property type="molecule type" value="Genomic_DNA"/>
</dbReference>
<keyword evidence="7" id="KW-1185">Reference proteome</keyword>
<dbReference type="Gene3D" id="3.80.10.10">
    <property type="entry name" value="Ribonuclease Inhibitor"/>
    <property type="match status" value="7"/>
</dbReference>
<evidence type="ECO:0000256" key="1">
    <source>
        <dbReference type="ARBA" id="ARBA00022614"/>
    </source>
</evidence>
<evidence type="ECO:0000313" key="7">
    <source>
        <dbReference type="Proteomes" id="UP001500433"/>
    </source>
</evidence>
<dbReference type="InterPro" id="IPR052574">
    <property type="entry name" value="CDIRP"/>
</dbReference>
<evidence type="ECO:0000256" key="2">
    <source>
        <dbReference type="ARBA" id="ARBA00022729"/>
    </source>
</evidence>
<dbReference type="Pfam" id="PF18962">
    <property type="entry name" value="Por_Secre_tail"/>
    <property type="match status" value="1"/>
</dbReference>
<dbReference type="RefSeq" id="WP_345272397.1">
    <property type="nucleotide sequence ID" value="NZ_BAABJH010000001.1"/>
</dbReference>
<keyword evidence="2 4" id="KW-0732">Signal</keyword>
<dbReference type="SUPFAM" id="SSF52058">
    <property type="entry name" value="L domain-like"/>
    <property type="match status" value="4"/>
</dbReference>
<evidence type="ECO:0000256" key="3">
    <source>
        <dbReference type="ARBA" id="ARBA00022737"/>
    </source>
</evidence>
<reference evidence="7" key="1">
    <citation type="journal article" date="2019" name="Int. J. Syst. Evol. Microbiol.">
        <title>The Global Catalogue of Microorganisms (GCM) 10K type strain sequencing project: providing services to taxonomists for standard genome sequencing and annotation.</title>
        <authorList>
            <consortium name="The Broad Institute Genomics Platform"/>
            <consortium name="The Broad Institute Genome Sequencing Center for Infectious Disease"/>
            <person name="Wu L."/>
            <person name="Ma J."/>
        </authorList>
    </citation>
    <scope>NUCLEOTIDE SEQUENCE [LARGE SCALE GENOMIC DNA]</scope>
    <source>
        <strain evidence="7">JCM 18274</strain>
    </source>
</reference>
<gene>
    <name evidence="6" type="ORF">GCM10023311_04740</name>
</gene>
<keyword evidence="1" id="KW-0433">Leucine-rich repeat</keyword>
<dbReference type="SMART" id="SM00365">
    <property type="entry name" value="LRR_SD22"/>
    <property type="match status" value="5"/>
</dbReference>
<dbReference type="InterPro" id="IPR001611">
    <property type="entry name" value="Leu-rich_rpt"/>
</dbReference>
<protein>
    <recommendedName>
        <fullName evidence="5">Secretion system C-terminal sorting domain-containing protein</fullName>
    </recommendedName>
</protein>
<dbReference type="PROSITE" id="PS51450">
    <property type="entry name" value="LRR"/>
    <property type="match status" value="2"/>
</dbReference>
<dbReference type="PANTHER" id="PTHR47566">
    <property type="match status" value="1"/>
</dbReference>
<dbReference type="Proteomes" id="UP001500433">
    <property type="component" value="Unassembled WGS sequence"/>
</dbReference>
<organism evidence="6 7">
    <name type="scientific">Flaviramulus aquimarinus</name>
    <dbReference type="NCBI Taxonomy" id="1170456"/>
    <lineage>
        <taxon>Bacteria</taxon>
        <taxon>Pseudomonadati</taxon>
        <taxon>Bacteroidota</taxon>
        <taxon>Flavobacteriia</taxon>
        <taxon>Flavobacteriales</taxon>
        <taxon>Flavobacteriaceae</taxon>
        <taxon>Flaviramulus</taxon>
    </lineage>
</organism>
<evidence type="ECO:0000313" key="6">
    <source>
        <dbReference type="EMBL" id="GAA4885187.1"/>
    </source>
</evidence>
<dbReference type="InterPro" id="IPR032675">
    <property type="entry name" value="LRR_dom_sf"/>
</dbReference>
<dbReference type="InterPro" id="IPR026444">
    <property type="entry name" value="Secre_tail"/>
</dbReference>
<keyword evidence="3" id="KW-0677">Repeat</keyword>
<feature type="chain" id="PRO_5045121085" description="Secretion system C-terminal sorting domain-containing protein" evidence="4">
    <location>
        <begin position="22"/>
        <end position="1914"/>
    </location>
</feature>
<accession>A0ABP9ETJ4</accession>